<dbReference type="Pfam" id="PF03476">
    <property type="entry name" value="MOSC_N"/>
    <property type="match status" value="1"/>
</dbReference>
<evidence type="ECO:0000313" key="2">
    <source>
        <dbReference type="EMBL" id="QLH16067.1"/>
    </source>
</evidence>
<dbReference type="GO" id="GO:0030151">
    <property type="term" value="F:molybdenum ion binding"/>
    <property type="evidence" value="ECO:0007669"/>
    <property type="project" value="InterPro"/>
</dbReference>
<dbReference type="AlphaFoldDB" id="A0A7H9BXE3"/>
<dbReference type="Proteomes" id="UP000509322">
    <property type="component" value="Chromosome 2"/>
</dbReference>
<dbReference type="RefSeq" id="WP_174813366.1">
    <property type="nucleotide sequence ID" value="NZ_CP058690.1"/>
</dbReference>
<protein>
    <submittedName>
        <fullName evidence="2">MOSC domain-containing protein</fullName>
    </submittedName>
</protein>
<dbReference type="InterPro" id="IPR005303">
    <property type="entry name" value="MOCOS_middle"/>
</dbReference>
<dbReference type="InterPro" id="IPR011037">
    <property type="entry name" value="Pyrv_Knase-like_insert_dom_sf"/>
</dbReference>
<dbReference type="Gene3D" id="2.40.33.20">
    <property type="entry name" value="PK beta-barrel domain-like"/>
    <property type="match status" value="1"/>
</dbReference>
<evidence type="ECO:0000259" key="1">
    <source>
        <dbReference type="PROSITE" id="PS51340"/>
    </source>
</evidence>
<dbReference type="PROSITE" id="PS51340">
    <property type="entry name" value="MOSC"/>
    <property type="match status" value="1"/>
</dbReference>
<reference evidence="2 3" key="1">
    <citation type="submission" date="2020-07" db="EMBL/GenBank/DDBJ databases">
        <title>The complete genome of Paracoccus pantotrophus ACCC 10489.</title>
        <authorList>
            <person name="Si Y."/>
        </authorList>
    </citation>
    <scope>NUCLEOTIDE SEQUENCE [LARGE SCALE GENOMIC DNA]</scope>
    <source>
        <strain evidence="3">ACCC 10489</strain>
    </source>
</reference>
<dbReference type="EMBL" id="CP058690">
    <property type="protein sequence ID" value="QLH16067.1"/>
    <property type="molecule type" value="Genomic_DNA"/>
</dbReference>
<sequence length="281" mass="30489">MERIGKVRRLRRYPLKSALGEELQHAVLTKTGVYGDRAFAVLDRESGKIASAKRPMLWRSLLSLTAQLSEDTGTLAISLPNGHTIHSNSENIDSALSNLLGRHVSLVSERRPGMQFERSRPEEVLAHGLDADVALDVGEIGAAAPEGGFYDFAPVHLVTVASLEEISRKANLHALEAERYRPNIVIDSSDTTPFIENSWTGQKLQIGSAVLEIMVPTPRCAVPTLAHGLGLEPKPDVLRAIHANNRVDIPDAGTFPCLGVYAKVLHTGEIVPGDSVLFVDD</sequence>
<accession>A0A7H9BXE3</accession>
<proteinExistence type="predicted"/>
<feature type="domain" description="MOSC" evidence="1">
    <location>
        <begin position="114"/>
        <end position="279"/>
    </location>
</feature>
<organism evidence="2 3">
    <name type="scientific">Paracoccus pantotrophus</name>
    <name type="common">Thiosphaera pantotropha</name>
    <dbReference type="NCBI Taxonomy" id="82367"/>
    <lineage>
        <taxon>Bacteria</taxon>
        <taxon>Pseudomonadati</taxon>
        <taxon>Pseudomonadota</taxon>
        <taxon>Alphaproteobacteria</taxon>
        <taxon>Rhodobacterales</taxon>
        <taxon>Paracoccaceae</taxon>
        <taxon>Paracoccus</taxon>
    </lineage>
</organism>
<dbReference type="GO" id="GO:0003824">
    <property type="term" value="F:catalytic activity"/>
    <property type="evidence" value="ECO:0007669"/>
    <property type="project" value="InterPro"/>
</dbReference>
<dbReference type="InterPro" id="IPR005302">
    <property type="entry name" value="MoCF_Sase_C"/>
</dbReference>
<gene>
    <name evidence="2" type="ORF">HYQ43_18330</name>
</gene>
<dbReference type="Pfam" id="PF03473">
    <property type="entry name" value="MOSC"/>
    <property type="match status" value="1"/>
</dbReference>
<dbReference type="SUPFAM" id="SSF50800">
    <property type="entry name" value="PK beta-barrel domain-like"/>
    <property type="match status" value="1"/>
</dbReference>
<evidence type="ECO:0000313" key="3">
    <source>
        <dbReference type="Proteomes" id="UP000509322"/>
    </source>
</evidence>
<dbReference type="GO" id="GO:0030170">
    <property type="term" value="F:pyridoxal phosphate binding"/>
    <property type="evidence" value="ECO:0007669"/>
    <property type="project" value="InterPro"/>
</dbReference>
<name>A0A7H9BXE3_PARPN</name>